<organism evidence="1 2">
    <name type="scientific">Eisenbergiella tayi</name>
    <dbReference type="NCBI Taxonomy" id="1432052"/>
    <lineage>
        <taxon>Bacteria</taxon>
        <taxon>Bacillati</taxon>
        <taxon>Bacillota</taxon>
        <taxon>Clostridia</taxon>
        <taxon>Lachnospirales</taxon>
        <taxon>Lachnospiraceae</taxon>
        <taxon>Eisenbergiella</taxon>
    </lineage>
</organism>
<dbReference type="Proteomes" id="UP000094271">
    <property type="component" value="Unassembled WGS sequence"/>
</dbReference>
<dbReference type="AlphaFoldDB" id="A0A1E3UL71"/>
<gene>
    <name evidence="1" type="ORF">BEI59_07720</name>
</gene>
<evidence type="ECO:0000313" key="1">
    <source>
        <dbReference type="EMBL" id="ODR53563.1"/>
    </source>
</evidence>
<name>A0A1E3UL71_9FIRM</name>
<sequence length="119" mass="13958">MGMRRREEAKRSFQLFRILSFLLKIPAAIPPARPPAAMRAWRKPYISEAFPLGKERICMTITGRLMIMRAERKKFTAVQQRVSLPISFFSRVMKRRLSFMSPASSRKREQVRSLRVKGM</sequence>
<protein>
    <submittedName>
        <fullName evidence="1">Uncharacterized protein</fullName>
    </submittedName>
</protein>
<evidence type="ECO:0000313" key="2">
    <source>
        <dbReference type="Proteomes" id="UP000094271"/>
    </source>
</evidence>
<reference evidence="1 2" key="1">
    <citation type="submission" date="2016-08" db="EMBL/GenBank/DDBJ databases">
        <authorList>
            <person name="Seilhamer J.J."/>
        </authorList>
    </citation>
    <scope>NUCLEOTIDE SEQUENCE [LARGE SCALE GENOMIC DNA]</scope>
    <source>
        <strain evidence="1 2">NML150140-1</strain>
    </source>
</reference>
<proteinExistence type="predicted"/>
<comment type="caution">
    <text evidence="1">The sequence shown here is derived from an EMBL/GenBank/DDBJ whole genome shotgun (WGS) entry which is preliminary data.</text>
</comment>
<accession>A0A1E3UL71</accession>
<dbReference type="EMBL" id="MEHA01000004">
    <property type="protein sequence ID" value="ODR53563.1"/>
    <property type="molecule type" value="Genomic_DNA"/>
</dbReference>